<name>A0ABS1SAW7_9RHOB</name>
<dbReference type="Proteomes" id="UP000644749">
    <property type="component" value="Unassembled WGS sequence"/>
</dbReference>
<sequence>MSGFELARLCVRVARYRYSRCLCRRDVGTGRPAEGEEKLFTADVVHKHPLDDQDETARWFIGHDLSPMVNAGQQKAWGRISKILDAQHRHKFLLIFAQLGRTFGQHHGTPRAASGCSCRSKTIRKTVRMAQNLTAEHVQNSEATASGLIDDLKECASHLAERGALTVGDTLDTGREYVARIRNAGQDLAGGVYETGHRKAEEAAFYAELGYEEARDWARSHPSQALGIAAGIGLLLGILVARR</sequence>
<dbReference type="EMBL" id="JAESHT010000055">
    <property type="protein sequence ID" value="MBL3675823.1"/>
    <property type="molecule type" value="Genomic_DNA"/>
</dbReference>
<gene>
    <name evidence="2" type="ORF">JL111_20420</name>
</gene>
<dbReference type="InterPro" id="IPR043605">
    <property type="entry name" value="DUF883_C"/>
</dbReference>
<evidence type="ECO:0000313" key="3">
    <source>
        <dbReference type="Proteomes" id="UP000644749"/>
    </source>
</evidence>
<protein>
    <submittedName>
        <fullName evidence="2">DUF883 domain-containing protein</fullName>
    </submittedName>
</protein>
<reference evidence="2 3" key="1">
    <citation type="submission" date="2021-01" db="EMBL/GenBank/DDBJ databases">
        <title>011410 draft genome.</title>
        <authorList>
            <person name="Lang L."/>
        </authorList>
    </citation>
    <scope>NUCLEOTIDE SEQUENCE [LARGE SCALE GENOMIC DNA]</scope>
    <source>
        <strain evidence="2 3">KCTC 42845</strain>
    </source>
</reference>
<dbReference type="RefSeq" id="WP_191313297.1">
    <property type="nucleotide sequence ID" value="NZ_BNCL01000055.1"/>
</dbReference>
<organism evidence="2 3">
    <name type="scientific">Paracoccus aerius</name>
    <dbReference type="NCBI Taxonomy" id="1915382"/>
    <lineage>
        <taxon>Bacteria</taxon>
        <taxon>Pseudomonadati</taxon>
        <taxon>Pseudomonadota</taxon>
        <taxon>Alphaproteobacteria</taxon>
        <taxon>Rhodobacterales</taxon>
        <taxon>Paracoccaceae</taxon>
        <taxon>Paracoccus</taxon>
    </lineage>
</organism>
<dbReference type="Pfam" id="PF19029">
    <property type="entry name" value="DUF883_C"/>
    <property type="match status" value="1"/>
</dbReference>
<accession>A0ABS1SAW7</accession>
<keyword evidence="3" id="KW-1185">Reference proteome</keyword>
<feature type="domain" description="DUF883" evidence="1">
    <location>
        <begin position="214"/>
        <end position="243"/>
    </location>
</feature>
<comment type="caution">
    <text evidence="2">The sequence shown here is derived from an EMBL/GenBank/DDBJ whole genome shotgun (WGS) entry which is preliminary data.</text>
</comment>
<evidence type="ECO:0000259" key="1">
    <source>
        <dbReference type="Pfam" id="PF19029"/>
    </source>
</evidence>
<evidence type="ECO:0000313" key="2">
    <source>
        <dbReference type="EMBL" id="MBL3675823.1"/>
    </source>
</evidence>
<proteinExistence type="predicted"/>